<dbReference type="Proteomes" id="UP000749010">
    <property type="component" value="Unassembled WGS sequence"/>
</dbReference>
<gene>
    <name evidence="2" type="ORF">E4Q23_10780</name>
</gene>
<feature type="region of interest" description="Disordered" evidence="1">
    <location>
        <begin position="1"/>
        <end position="30"/>
    </location>
</feature>
<dbReference type="RefSeq" id="WP_248595373.1">
    <property type="nucleotide sequence ID" value="NZ_SPMY01000028.1"/>
</dbReference>
<feature type="compositionally biased region" description="Polar residues" evidence="1">
    <location>
        <begin position="1"/>
        <end position="11"/>
    </location>
</feature>
<protein>
    <recommendedName>
        <fullName evidence="4">DNA-binding protein</fullName>
    </recommendedName>
</protein>
<name>A0ABX1TYQ5_9PROT</name>
<evidence type="ECO:0000313" key="2">
    <source>
        <dbReference type="EMBL" id="NMQ28194.1"/>
    </source>
</evidence>
<evidence type="ECO:0008006" key="4">
    <source>
        <dbReference type="Google" id="ProtNLM"/>
    </source>
</evidence>
<reference evidence="2 3" key="1">
    <citation type="submission" date="2019-03" db="EMBL/GenBank/DDBJ databases">
        <title>Metabolic reconstructions from genomes of highly enriched 'Candidatus Accumulibacter' and 'Candidatus Competibacter' bioreactor populations.</title>
        <authorList>
            <person name="Annavajhala M.K."/>
            <person name="Welles L."/>
            <person name="Abbas B."/>
            <person name="Sorokin D."/>
            <person name="Park H."/>
            <person name="Van Loosdrecht M."/>
            <person name="Chandran K."/>
        </authorList>
    </citation>
    <scope>NUCLEOTIDE SEQUENCE [LARGE SCALE GENOMIC DNA]</scope>
    <source>
        <strain evidence="2 3">SBR_S</strain>
    </source>
</reference>
<sequence>MTKTQSVSSNRLTEKLSTEELANRLRNRPQTARAAYCRDGHYLGMVPAKLPSGRLLWDAAEVEALLTGEAVQANPAAIKEHLARKAANPARLPEHIARKVAAKRLRVPTATVQAVTSSEVA</sequence>
<keyword evidence="3" id="KW-1185">Reference proteome</keyword>
<dbReference type="EMBL" id="SPMY01000028">
    <property type="protein sequence ID" value="NMQ28194.1"/>
    <property type="molecule type" value="Genomic_DNA"/>
</dbReference>
<accession>A0ABX1TYQ5</accession>
<feature type="compositionally biased region" description="Basic and acidic residues" evidence="1">
    <location>
        <begin position="12"/>
        <end position="23"/>
    </location>
</feature>
<evidence type="ECO:0000313" key="3">
    <source>
        <dbReference type="Proteomes" id="UP000749010"/>
    </source>
</evidence>
<comment type="caution">
    <text evidence="2">The sequence shown here is derived from an EMBL/GenBank/DDBJ whole genome shotgun (WGS) entry which is preliminary data.</text>
</comment>
<proteinExistence type="predicted"/>
<evidence type="ECO:0000256" key="1">
    <source>
        <dbReference type="SAM" id="MobiDB-lite"/>
    </source>
</evidence>
<organism evidence="2 3">
    <name type="scientific">Candidatus Accumulibacter phosphatis</name>
    <dbReference type="NCBI Taxonomy" id="327160"/>
    <lineage>
        <taxon>Bacteria</taxon>
        <taxon>Pseudomonadati</taxon>
        <taxon>Pseudomonadota</taxon>
        <taxon>Betaproteobacteria</taxon>
        <taxon>Candidatus Accumulibacter</taxon>
    </lineage>
</organism>